<protein>
    <submittedName>
        <fullName evidence="2">Uncharacterized protein</fullName>
    </submittedName>
</protein>
<name>A0A1F7GMV0_9BACT</name>
<accession>A0A1F7GMV0</accession>
<keyword evidence="1" id="KW-0472">Membrane</keyword>
<reference evidence="2 3" key="1">
    <citation type="journal article" date="2016" name="Nat. Commun.">
        <title>Thousands of microbial genomes shed light on interconnected biogeochemical processes in an aquifer system.</title>
        <authorList>
            <person name="Anantharaman K."/>
            <person name="Brown C.T."/>
            <person name="Hug L.A."/>
            <person name="Sharon I."/>
            <person name="Castelle C.J."/>
            <person name="Probst A.J."/>
            <person name="Thomas B.C."/>
            <person name="Singh A."/>
            <person name="Wilkins M.J."/>
            <person name="Karaoz U."/>
            <person name="Brodie E.L."/>
            <person name="Williams K.H."/>
            <person name="Hubbard S.S."/>
            <person name="Banfield J.F."/>
        </authorList>
    </citation>
    <scope>NUCLEOTIDE SEQUENCE [LARGE SCALE GENOMIC DNA]</scope>
</reference>
<comment type="caution">
    <text evidence="2">The sequence shown here is derived from an EMBL/GenBank/DDBJ whole genome shotgun (WGS) entry which is preliminary data.</text>
</comment>
<dbReference type="EMBL" id="MFZH01000004">
    <property type="protein sequence ID" value="OGK19822.1"/>
    <property type="molecule type" value="Genomic_DNA"/>
</dbReference>
<organism evidence="2 3">
    <name type="scientific">Candidatus Roizmanbacteria bacterium RIFCSPHIGHO2_01_FULL_39_24</name>
    <dbReference type="NCBI Taxonomy" id="1802032"/>
    <lineage>
        <taxon>Bacteria</taxon>
        <taxon>Candidatus Roizmaniibacteriota</taxon>
    </lineage>
</organism>
<evidence type="ECO:0000313" key="3">
    <source>
        <dbReference type="Proteomes" id="UP000176850"/>
    </source>
</evidence>
<proteinExistence type="predicted"/>
<gene>
    <name evidence="2" type="ORF">A2799_00615</name>
</gene>
<evidence type="ECO:0000313" key="2">
    <source>
        <dbReference type="EMBL" id="OGK19822.1"/>
    </source>
</evidence>
<evidence type="ECO:0000256" key="1">
    <source>
        <dbReference type="SAM" id="Phobius"/>
    </source>
</evidence>
<keyword evidence="1" id="KW-1133">Transmembrane helix</keyword>
<keyword evidence="1" id="KW-0812">Transmembrane</keyword>
<feature type="transmembrane region" description="Helical" evidence="1">
    <location>
        <begin position="13"/>
        <end position="35"/>
    </location>
</feature>
<dbReference type="Proteomes" id="UP000176850">
    <property type="component" value="Unassembled WGS sequence"/>
</dbReference>
<sequence>MSLSLLSYYFRKVAPFVIIGVLIFIGIFGITRVFFSVKKTVTTPSTINKQFGALAPPIFNHKIGYPAGATFALDNIEGRPTTATDEAKVYFIPPIATKFGYAQKIYSMAKNAGFNTKNVSYFLDGTHAIFEDSLQKITIDISYFNFEYKYAYENHPELFLRPSAIDETTVKERAADFFRLLGKYPNQLSLGTQNITYMHYNSETKGLDVVTNPKLANVVEVDFFRADIQNGEQTYPVVSPKYYTSENYVVMTLDIVSPKIIKAQMHFFETDDTNTGVYPLKTGDEAWAQFLANKGTIVTPGGGSYPITIKKMFLAYYETDVYESYLQPLYVFLGENNFVAYVSAVKN</sequence>
<dbReference type="AlphaFoldDB" id="A0A1F7GMV0"/>